<name>A0AAD7NSA7_9AGAR</name>
<sequence length="525" mass="56764">MLFKTSTSTARVLDVPPELWALVAKLSGRQALARLCAVSHGFDAVFSPLLYGTATTDPPLKGAQTERLIRALAQERSVGTPHRGSLVRRLVFPAYGEHRRIGEQACFTALERLFEASGEGYPVRPSALRALKWDLECNNLLELEASMTKLLGPLLRTPGCFPHLKEISIQCPVSCTHFDFLRIPDLEKVEVSLMVCDYETWHPSCDALGAELASLPESSPRLRSLNLKLSMSGGSRQSTTPPPWAAYAALLAAVNALHFPALASLALAVDTAYADPPPPSSASASADFTPILRAHPCLTHLALRAPATPADALLLPRLQTFTGAPAHCAAVAARAPALASLSLRFVERRERLDESTLPALFPPGVAPTLARLTVRAVDEADDDVSWPSASLDTPTLACLAAAFPNLTDLDVSLAEELKDYTETLAALSSLECICLRLYEDVSDQPEAPAEQVFPPGAYAAHIPVSVLERLARVRVVLRGDREPWSVGCESCDERNMRCAPGPLWALYSFGVRRMGTKGERVLVLE</sequence>
<comment type="caution">
    <text evidence="1">The sequence shown here is derived from an EMBL/GenBank/DDBJ whole genome shotgun (WGS) entry which is preliminary data.</text>
</comment>
<dbReference type="InterPro" id="IPR032675">
    <property type="entry name" value="LRR_dom_sf"/>
</dbReference>
<reference evidence="1" key="1">
    <citation type="submission" date="2023-03" db="EMBL/GenBank/DDBJ databases">
        <title>Massive genome expansion in bonnet fungi (Mycena s.s.) driven by repeated elements and novel gene families across ecological guilds.</title>
        <authorList>
            <consortium name="Lawrence Berkeley National Laboratory"/>
            <person name="Harder C.B."/>
            <person name="Miyauchi S."/>
            <person name="Viragh M."/>
            <person name="Kuo A."/>
            <person name="Thoen E."/>
            <person name="Andreopoulos B."/>
            <person name="Lu D."/>
            <person name="Skrede I."/>
            <person name="Drula E."/>
            <person name="Henrissat B."/>
            <person name="Morin E."/>
            <person name="Kohler A."/>
            <person name="Barry K."/>
            <person name="LaButti K."/>
            <person name="Morin E."/>
            <person name="Salamov A."/>
            <person name="Lipzen A."/>
            <person name="Mereny Z."/>
            <person name="Hegedus B."/>
            <person name="Baldrian P."/>
            <person name="Stursova M."/>
            <person name="Weitz H."/>
            <person name="Taylor A."/>
            <person name="Grigoriev I.V."/>
            <person name="Nagy L.G."/>
            <person name="Martin F."/>
            <person name="Kauserud H."/>
        </authorList>
    </citation>
    <scope>NUCLEOTIDE SEQUENCE</scope>
    <source>
        <strain evidence="1">CBHHK188m</strain>
    </source>
</reference>
<organism evidence="1 2">
    <name type="scientific">Mycena maculata</name>
    <dbReference type="NCBI Taxonomy" id="230809"/>
    <lineage>
        <taxon>Eukaryota</taxon>
        <taxon>Fungi</taxon>
        <taxon>Dikarya</taxon>
        <taxon>Basidiomycota</taxon>
        <taxon>Agaricomycotina</taxon>
        <taxon>Agaricomycetes</taxon>
        <taxon>Agaricomycetidae</taxon>
        <taxon>Agaricales</taxon>
        <taxon>Marasmiineae</taxon>
        <taxon>Mycenaceae</taxon>
        <taxon>Mycena</taxon>
    </lineage>
</organism>
<dbReference type="EMBL" id="JARJLG010000018">
    <property type="protein sequence ID" value="KAJ7772868.1"/>
    <property type="molecule type" value="Genomic_DNA"/>
</dbReference>
<dbReference type="SUPFAM" id="SSF52047">
    <property type="entry name" value="RNI-like"/>
    <property type="match status" value="1"/>
</dbReference>
<dbReference type="Proteomes" id="UP001215280">
    <property type="component" value="Unassembled WGS sequence"/>
</dbReference>
<gene>
    <name evidence="1" type="ORF">DFH07DRAFT_991135</name>
</gene>
<proteinExistence type="predicted"/>
<accession>A0AAD7NSA7</accession>
<dbReference type="Gene3D" id="3.80.10.10">
    <property type="entry name" value="Ribonuclease Inhibitor"/>
    <property type="match status" value="1"/>
</dbReference>
<keyword evidence="2" id="KW-1185">Reference proteome</keyword>
<protein>
    <submittedName>
        <fullName evidence="1">Uncharacterized protein</fullName>
    </submittedName>
</protein>
<evidence type="ECO:0000313" key="1">
    <source>
        <dbReference type="EMBL" id="KAJ7772868.1"/>
    </source>
</evidence>
<dbReference type="AlphaFoldDB" id="A0AAD7NSA7"/>
<evidence type="ECO:0000313" key="2">
    <source>
        <dbReference type="Proteomes" id="UP001215280"/>
    </source>
</evidence>